<name>A0A1M7C1X1_9HYPH</name>
<sequence length="203" mass="22665">MTSLETTHMHRCSLPEETRQQRLNRIRRVSTCMQWVAAFICLLILITAGLVLAVVVNPALCPDVTATMIGLDDIKRPLGDIPLAQRMGLGVISTLAFAILLAVFVHVTQLFRRFRQADFFSSDSLRRMVSLGRWLMAFGVYDILCDPVASILSTLDLPKGQKSLAFSLDGTELFFVTFGSLVLVFGWILREAALIQDENSQFI</sequence>
<proteinExistence type="predicted"/>
<keyword evidence="1" id="KW-0812">Transmembrane</keyword>
<keyword evidence="1" id="KW-1133">Transmembrane helix</keyword>
<organism evidence="2 3">
    <name type="scientific">Roseibium suaedae</name>
    <dbReference type="NCBI Taxonomy" id="735517"/>
    <lineage>
        <taxon>Bacteria</taxon>
        <taxon>Pseudomonadati</taxon>
        <taxon>Pseudomonadota</taxon>
        <taxon>Alphaproteobacteria</taxon>
        <taxon>Hyphomicrobiales</taxon>
        <taxon>Stappiaceae</taxon>
        <taxon>Roseibium</taxon>
    </lineage>
</organism>
<evidence type="ECO:0000313" key="2">
    <source>
        <dbReference type="EMBL" id="SHL61204.1"/>
    </source>
</evidence>
<keyword evidence="3" id="KW-1185">Reference proteome</keyword>
<reference evidence="2 3" key="1">
    <citation type="submission" date="2016-11" db="EMBL/GenBank/DDBJ databases">
        <authorList>
            <person name="Jaros S."/>
            <person name="Januszkiewicz K."/>
            <person name="Wedrychowicz H."/>
        </authorList>
    </citation>
    <scope>NUCLEOTIDE SEQUENCE [LARGE SCALE GENOMIC DNA]</scope>
    <source>
        <strain evidence="2 3">DSM 22153</strain>
    </source>
</reference>
<accession>A0A1M7C1X1</accession>
<dbReference type="STRING" id="735517.SAMN05444272_1043"/>
<gene>
    <name evidence="2" type="ORF">SAMN05444272_1043</name>
</gene>
<dbReference type="InterPro" id="IPR021354">
    <property type="entry name" value="DUF2975"/>
</dbReference>
<feature type="transmembrane region" description="Helical" evidence="1">
    <location>
        <begin position="87"/>
        <end position="111"/>
    </location>
</feature>
<dbReference type="AlphaFoldDB" id="A0A1M7C1X1"/>
<dbReference type="RefSeq" id="WP_208979969.1">
    <property type="nucleotide sequence ID" value="NZ_FRBW01000001.1"/>
</dbReference>
<dbReference type="Proteomes" id="UP000186002">
    <property type="component" value="Unassembled WGS sequence"/>
</dbReference>
<dbReference type="Pfam" id="PF11188">
    <property type="entry name" value="DUF2975"/>
    <property type="match status" value="1"/>
</dbReference>
<evidence type="ECO:0000256" key="1">
    <source>
        <dbReference type="SAM" id="Phobius"/>
    </source>
</evidence>
<feature type="transmembrane region" description="Helical" evidence="1">
    <location>
        <begin position="35"/>
        <end position="56"/>
    </location>
</feature>
<feature type="transmembrane region" description="Helical" evidence="1">
    <location>
        <begin position="131"/>
        <end position="153"/>
    </location>
</feature>
<evidence type="ECO:0000313" key="3">
    <source>
        <dbReference type="Proteomes" id="UP000186002"/>
    </source>
</evidence>
<evidence type="ECO:0008006" key="4">
    <source>
        <dbReference type="Google" id="ProtNLM"/>
    </source>
</evidence>
<feature type="transmembrane region" description="Helical" evidence="1">
    <location>
        <begin position="173"/>
        <end position="189"/>
    </location>
</feature>
<protein>
    <recommendedName>
        <fullName evidence="4">DUF2975 domain-containing protein</fullName>
    </recommendedName>
</protein>
<keyword evidence="1" id="KW-0472">Membrane</keyword>
<dbReference type="EMBL" id="FRBW01000001">
    <property type="protein sequence ID" value="SHL61204.1"/>
    <property type="molecule type" value="Genomic_DNA"/>
</dbReference>